<feature type="compositionally biased region" description="Polar residues" evidence="3">
    <location>
        <begin position="504"/>
        <end position="516"/>
    </location>
</feature>
<accession>A0A409VG28</accession>
<dbReference type="InterPro" id="IPR038090">
    <property type="entry name" value="Cdt1_C_WH_dom_sf"/>
</dbReference>
<name>A0A409VG28_9AGAR</name>
<feature type="region of interest" description="Disordered" evidence="3">
    <location>
        <begin position="259"/>
        <end position="399"/>
    </location>
</feature>
<dbReference type="Proteomes" id="UP000284706">
    <property type="component" value="Unassembled WGS sequence"/>
</dbReference>
<sequence>MLQVSPRKKRCPPEVDNEIVMTPKKLRTAPPTPPPSTNRAASASSKPALVSHLRRLYSIQTALQHALSHALATCAISPTADLGHVKNVLNHVSVATYSGFKSSFEVDDLRRLCWLWEWDGISVEGRQDSKSNGNFEEDNPFLDSEKTVSTPADWTRGSMGVILSPATHYSKVERRRVPAYGIGIEVEMDIDKDMNSGMAAVARWTAATESRRSDFLKKLERWQELHDGAMPLPEIPLADLPVLSPPKVSALTRTLASCSPTASSSSVKFPEPPSSPSRSPVKRAGPDFLVPFPVSKSPTKRSALQFPQTPSRRDRILAPTSDGAPPQTPSSVASSPSKTDSVPSTPVHQKGDNSTVLQTPSTSRRQALYERVRQRSMSKSPTKSSHLGGDKSDKAMTPSMTRDQMLKLQQEELRRRCLLGRLAGVAESIWMLFSVPTAGSSTPARKRRALPAQDVINAVVKSSPVPISTSEASESISMLIKLCPFFLKKLDISGEEWLEMPAPSGSTGSAKDSPTKPTAAMPSSPGRLRGKEESAQELLNRSPRRVKREAGGLREVREIIRRELELAD</sequence>
<keyword evidence="2" id="KW-0131">Cell cycle</keyword>
<protein>
    <recommendedName>
        <fullName evidence="4">DNA replication factor Cdt1 C-terminal domain-containing protein</fullName>
    </recommendedName>
</protein>
<dbReference type="InterPro" id="IPR032054">
    <property type="entry name" value="Cdt1_C"/>
</dbReference>
<comment type="caution">
    <text evidence="5">The sequence shown here is derived from an EMBL/GenBank/DDBJ whole genome shotgun (WGS) entry which is preliminary data.</text>
</comment>
<evidence type="ECO:0000313" key="5">
    <source>
        <dbReference type="EMBL" id="PPQ65209.1"/>
    </source>
</evidence>
<dbReference type="InParanoid" id="A0A409VG28"/>
<evidence type="ECO:0000259" key="4">
    <source>
        <dbReference type="Pfam" id="PF16679"/>
    </source>
</evidence>
<evidence type="ECO:0000313" key="6">
    <source>
        <dbReference type="Proteomes" id="UP000284706"/>
    </source>
</evidence>
<evidence type="ECO:0000256" key="3">
    <source>
        <dbReference type="SAM" id="MobiDB-lite"/>
    </source>
</evidence>
<reference evidence="5 6" key="1">
    <citation type="journal article" date="2018" name="Evol. Lett.">
        <title>Horizontal gene cluster transfer increased hallucinogenic mushroom diversity.</title>
        <authorList>
            <person name="Reynolds H.T."/>
            <person name="Vijayakumar V."/>
            <person name="Gluck-Thaler E."/>
            <person name="Korotkin H.B."/>
            <person name="Matheny P.B."/>
            <person name="Slot J.C."/>
        </authorList>
    </citation>
    <scope>NUCLEOTIDE SEQUENCE [LARGE SCALE GENOMIC DNA]</scope>
    <source>
        <strain evidence="5 6">SRW20</strain>
    </source>
</reference>
<keyword evidence="6" id="KW-1185">Reference proteome</keyword>
<feature type="region of interest" description="Disordered" evidence="3">
    <location>
        <begin position="499"/>
        <end position="552"/>
    </location>
</feature>
<evidence type="ECO:0000256" key="2">
    <source>
        <dbReference type="ARBA" id="ARBA00023306"/>
    </source>
</evidence>
<feature type="compositionally biased region" description="Polar residues" evidence="3">
    <location>
        <begin position="296"/>
        <end position="310"/>
    </location>
</feature>
<feature type="domain" description="DNA replication factor Cdt1 C-terminal" evidence="4">
    <location>
        <begin position="407"/>
        <end position="489"/>
    </location>
</feature>
<dbReference type="EMBL" id="NHYE01005657">
    <property type="protein sequence ID" value="PPQ65209.1"/>
    <property type="molecule type" value="Genomic_DNA"/>
</dbReference>
<feature type="compositionally biased region" description="Polar residues" evidence="3">
    <location>
        <begin position="329"/>
        <end position="365"/>
    </location>
</feature>
<comment type="similarity">
    <text evidence="1">Belongs to the Cdt1 family.</text>
</comment>
<dbReference type="AlphaFoldDB" id="A0A409VG28"/>
<feature type="region of interest" description="Disordered" evidence="3">
    <location>
        <begin position="127"/>
        <end position="149"/>
    </location>
</feature>
<feature type="compositionally biased region" description="Polar residues" evidence="3">
    <location>
        <begin position="375"/>
        <end position="385"/>
    </location>
</feature>
<dbReference type="Gene3D" id="1.10.10.1420">
    <property type="entry name" value="DNA replication factor Cdt1, C-terminal WH domain"/>
    <property type="match status" value="1"/>
</dbReference>
<feature type="region of interest" description="Disordered" evidence="3">
    <location>
        <begin position="1"/>
        <end position="45"/>
    </location>
</feature>
<feature type="compositionally biased region" description="Basic residues" evidence="3">
    <location>
        <begin position="1"/>
        <end position="10"/>
    </location>
</feature>
<gene>
    <name evidence="5" type="ORF">CVT26_000186</name>
</gene>
<organism evidence="5 6">
    <name type="scientific">Gymnopilus dilepis</name>
    <dbReference type="NCBI Taxonomy" id="231916"/>
    <lineage>
        <taxon>Eukaryota</taxon>
        <taxon>Fungi</taxon>
        <taxon>Dikarya</taxon>
        <taxon>Basidiomycota</taxon>
        <taxon>Agaricomycotina</taxon>
        <taxon>Agaricomycetes</taxon>
        <taxon>Agaricomycetidae</taxon>
        <taxon>Agaricales</taxon>
        <taxon>Agaricineae</taxon>
        <taxon>Hymenogastraceae</taxon>
        <taxon>Gymnopilus</taxon>
    </lineage>
</organism>
<dbReference type="Pfam" id="PF16679">
    <property type="entry name" value="CDT1_C"/>
    <property type="match status" value="1"/>
</dbReference>
<dbReference type="OrthoDB" id="3366139at2759"/>
<proteinExistence type="inferred from homology"/>
<evidence type="ECO:0000256" key="1">
    <source>
        <dbReference type="ARBA" id="ARBA00008356"/>
    </source>
</evidence>